<gene>
    <name evidence="2" type="ORF">PILCRDRAFT_47284</name>
</gene>
<reference evidence="3" key="2">
    <citation type="submission" date="2015-01" db="EMBL/GenBank/DDBJ databases">
        <title>Evolutionary Origins and Diversification of the Mycorrhizal Mutualists.</title>
        <authorList>
            <consortium name="DOE Joint Genome Institute"/>
            <consortium name="Mycorrhizal Genomics Consortium"/>
            <person name="Kohler A."/>
            <person name="Kuo A."/>
            <person name="Nagy L.G."/>
            <person name="Floudas D."/>
            <person name="Copeland A."/>
            <person name="Barry K.W."/>
            <person name="Cichocki N."/>
            <person name="Veneault-Fourrey C."/>
            <person name="LaButti K."/>
            <person name="Lindquist E.A."/>
            <person name="Lipzen A."/>
            <person name="Lundell T."/>
            <person name="Morin E."/>
            <person name="Murat C."/>
            <person name="Riley R."/>
            <person name="Ohm R."/>
            <person name="Sun H."/>
            <person name="Tunlid A."/>
            <person name="Henrissat B."/>
            <person name="Grigoriev I.V."/>
            <person name="Hibbett D.S."/>
            <person name="Martin F."/>
        </authorList>
    </citation>
    <scope>NUCLEOTIDE SEQUENCE [LARGE SCALE GENOMIC DNA]</scope>
    <source>
        <strain evidence="3">F 1598</strain>
    </source>
</reference>
<accession>A0A0C3BFH2</accession>
<evidence type="ECO:0000313" key="3">
    <source>
        <dbReference type="Proteomes" id="UP000054166"/>
    </source>
</evidence>
<dbReference type="OrthoDB" id="2430314at2759"/>
<feature type="non-terminal residue" evidence="2">
    <location>
        <position position="63"/>
    </location>
</feature>
<organism evidence="2 3">
    <name type="scientific">Piloderma croceum (strain F 1598)</name>
    <dbReference type="NCBI Taxonomy" id="765440"/>
    <lineage>
        <taxon>Eukaryota</taxon>
        <taxon>Fungi</taxon>
        <taxon>Dikarya</taxon>
        <taxon>Basidiomycota</taxon>
        <taxon>Agaricomycotina</taxon>
        <taxon>Agaricomycetes</taxon>
        <taxon>Agaricomycetidae</taxon>
        <taxon>Atheliales</taxon>
        <taxon>Atheliaceae</taxon>
        <taxon>Piloderma</taxon>
    </lineage>
</organism>
<feature type="non-terminal residue" evidence="2">
    <location>
        <position position="1"/>
    </location>
</feature>
<evidence type="ECO:0000259" key="1">
    <source>
        <dbReference type="Pfam" id="PF26138"/>
    </source>
</evidence>
<reference evidence="2 3" key="1">
    <citation type="submission" date="2014-04" db="EMBL/GenBank/DDBJ databases">
        <authorList>
            <consortium name="DOE Joint Genome Institute"/>
            <person name="Kuo A."/>
            <person name="Tarkka M."/>
            <person name="Buscot F."/>
            <person name="Kohler A."/>
            <person name="Nagy L.G."/>
            <person name="Floudas D."/>
            <person name="Copeland A."/>
            <person name="Barry K.W."/>
            <person name="Cichocki N."/>
            <person name="Veneault-Fourrey C."/>
            <person name="LaButti K."/>
            <person name="Lindquist E.A."/>
            <person name="Lipzen A."/>
            <person name="Lundell T."/>
            <person name="Morin E."/>
            <person name="Murat C."/>
            <person name="Sun H."/>
            <person name="Tunlid A."/>
            <person name="Henrissat B."/>
            <person name="Grigoriev I.V."/>
            <person name="Hibbett D.S."/>
            <person name="Martin F."/>
            <person name="Nordberg H.P."/>
            <person name="Cantor M.N."/>
            <person name="Hua S.X."/>
        </authorList>
    </citation>
    <scope>NUCLEOTIDE SEQUENCE [LARGE SCALE GENOMIC DNA]</scope>
    <source>
        <strain evidence="2 3">F 1598</strain>
    </source>
</reference>
<dbReference type="Pfam" id="PF26138">
    <property type="entry name" value="DUF8040"/>
    <property type="match status" value="1"/>
</dbReference>
<dbReference type="HOGENOM" id="CLU_171507_1_1_1"/>
<dbReference type="Proteomes" id="UP000054166">
    <property type="component" value="Unassembled WGS sequence"/>
</dbReference>
<keyword evidence="3" id="KW-1185">Reference proteome</keyword>
<feature type="domain" description="DUF8040" evidence="1">
    <location>
        <begin position="3"/>
        <end position="63"/>
    </location>
</feature>
<proteinExistence type="predicted"/>
<dbReference type="InterPro" id="IPR058353">
    <property type="entry name" value="DUF8040"/>
</dbReference>
<dbReference type="InParanoid" id="A0A0C3BFH2"/>
<protein>
    <recommendedName>
        <fullName evidence="1">DUF8040 domain-containing protein</fullName>
    </recommendedName>
</protein>
<evidence type="ECO:0000313" key="2">
    <source>
        <dbReference type="EMBL" id="KIM85048.1"/>
    </source>
</evidence>
<dbReference type="STRING" id="765440.A0A0C3BFH2"/>
<name>A0A0C3BFH2_PILCF</name>
<dbReference type="AlphaFoldDB" id="A0A0C3BFH2"/>
<sequence>YHTSALTGEMWVLELINGHPEQTCNELGVHKHMLLSLCNDLQWYGHQNSKHVTLEEQLAIFLY</sequence>
<dbReference type="EMBL" id="KN832986">
    <property type="protein sequence ID" value="KIM85048.1"/>
    <property type="molecule type" value="Genomic_DNA"/>
</dbReference>